<dbReference type="InterPro" id="IPR013087">
    <property type="entry name" value="Znf_C2H2_type"/>
</dbReference>
<feature type="domain" description="C2H2-type" evidence="10">
    <location>
        <begin position="637"/>
        <end position="662"/>
    </location>
</feature>
<dbReference type="AlphaFoldDB" id="A0A7R9QFM4"/>
<evidence type="ECO:0000256" key="6">
    <source>
        <dbReference type="ARBA" id="ARBA00023163"/>
    </source>
</evidence>
<protein>
    <recommendedName>
        <fullName evidence="10">C2H2-type domain-containing protein</fullName>
    </recommendedName>
</protein>
<dbReference type="EMBL" id="CAJPVJ010001101">
    <property type="protein sequence ID" value="CAG2164052.1"/>
    <property type="molecule type" value="Genomic_DNA"/>
</dbReference>
<feature type="compositionally biased region" description="Basic and acidic residues" evidence="9">
    <location>
        <begin position="383"/>
        <end position="393"/>
    </location>
</feature>
<dbReference type="GO" id="GO:0006357">
    <property type="term" value="P:regulation of transcription by RNA polymerase II"/>
    <property type="evidence" value="ECO:0007669"/>
    <property type="project" value="TreeGrafter"/>
</dbReference>
<evidence type="ECO:0000313" key="12">
    <source>
        <dbReference type="Proteomes" id="UP000728032"/>
    </source>
</evidence>
<evidence type="ECO:0000313" key="11">
    <source>
        <dbReference type="EMBL" id="CAD7642467.1"/>
    </source>
</evidence>
<gene>
    <name evidence="11" type="ORF">ONB1V03_LOCUS3612</name>
</gene>
<dbReference type="SUPFAM" id="SSF57667">
    <property type="entry name" value="beta-beta-alpha zinc fingers"/>
    <property type="match status" value="5"/>
</dbReference>
<feature type="domain" description="C2H2-type" evidence="10">
    <location>
        <begin position="776"/>
        <end position="803"/>
    </location>
</feature>
<dbReference type="GO" id="GO:0008270">
    <property type="term" value="F:zinc ion binding"/>
    <property type="evidence" value="ECO:0007669"/>
    <property type="project" value="UniProtKB-KW"/>
</dbReference>
<feature type="region of interest" description="Disordered" evidence="9">
    <location>
        <begin position="859"/>
        <end position="967"/>
    </location>
</feature>
<keyword evidence="2" id="KW-0479">Metal-binding</keyword>
<dbReference type="GO" id="GO:0005634">
    <property type="term" value="C:nucleus"/>
    <property type="evidence" value="ECO:0007669"/>
    <property type="project" value="UniProtKB-SubCell"/>
</dbReference>
<keyword evidence="6" id="KW-0804">Transcription</keyword>
<feature type="compositionally biased region" description="Basic and acidic residues" evidence="9">
    <location>
        <begin position="435"/>
        <end position="460"/>
    </location>
</feature>
<evidence type="ECO:0000256" key="9">
    <source>
        <dbReference type="SAM" id="MobiDB-lite"/>
    </source>
</evidence>
<feature type="domain" description="C2H2-type" evidence="10">
    <location>
        <begin position="249"/>
        <end position="276"/>
    </location>
</feature>
<evidence type="ECO:0000256" key="7">
    <source>
        <dbReference type="ARBA" id="ARBA00023242"/>
    </source>
</evidence>
<sequence length="1138" mass="130571">MSSNCDSNANHKESGLSDNNWYDFAVITARKLKLFQLNASNNGFKSHESDGNSCVSSDGKTSDNSKIISDNESVAKRIGKHVCNYNDCTKRFTTRYRLNKHHKAVHLSGIDMTANMCYIDDCYKTCKSIEQLNRHIRDKHELRYRCDRKGCPFRTGLKASLTQHQLITYSKQKQFKCKLNDCNKSFKTIHRLRAHELGVHPDALPDIPWTQCSHTGCHFKTKSRALAINHRNGHKNPSNRRRHTQQKPYSCGICGQKFALMSEYKSHSKTHHSRHTAVNTRSTKMCDNQEAFESDNSDNNNNLVIIEEPMVQSDPEISDKSGENGLKIEAQRLINRVKMDSKLKLKDVYSMLLEVKRENSRLKAEINAVKGLNSSDGNGSRAQEVDESHESSDIKSVINSESSGDDNDGSSGGEKEEADNSGESGSHTEIMTDNSRYDLRYITQRKLDSMKAEPTDRGSGDSDNGSRNGIKRDSNGLPVRVKQEFDAPVDYRCDWKRCDYKTGREPDLRRHRLEHGFRCSLNGCDKWFKTETSQRQHQLRIHPKKFPYIPWIRCDVFDCQFKTKDKTSANSHIKRHNDNVSHGKRHRCFAYQCDDCGKRFQLLSILKIHLQEIHGKSFTESKEQIHNESAAKRIGKHVCNYNDCTKRFTTRYRLNKHHKAVHLSGIDMTANMCDQKGCPFRTGVKASLTQHQLITHSKQKQFKCKLNDCNKSFKTIHRLRAHELGVHPDALPDIPWTQCSYTGCHFKTKSRALAINHRNGHKNPSNRRRHTQQKPYSCGICGQKFALMSEYKSHSKTHHSRHTALNTRPTKMCDNQEAATNVINRVKMDSKLKLKDVYSMLLEVKRENSRLKAEINALKGLNSSGGNGSRAQEVDESHESSDIKSEMNSESSGDDNDGSSGGEKEEADNSGESGSDTEIMTDNSRYDFRRITQRKLDSMKAEPTDSGSRNSDNGSRNGIKRDSNGLPVRVKQEFDAPVDYRCDWKRCDYKTGREPDLRRHRLEHGFRCSVNDCDKWFKTETTLRQHHLRLHPSHFPYIPWIHCDVIGCHFKTKDKTSANSHIKRHNDNVNHGRRHRCFAYQCDDCGKRFQLLSILKIHLQAIHGKSFTESKEQIQHPGSWNSLMAQRECLEGTWRLEK</sequence>
<dbReference type="InterPro" id="IPR036236">
    <property type="entry name" value="Znf_C2H2_sf"/>
</dbReference>
<accession>A0A7R9QFM4</accession>
<keyword evidence="7" id="KW-0539">Nucleus</keyword>
<feature type="domain" description="C2H2-type" evidence="10">
    <location>
        <begin position="175"/>
        <end position="205"/>
    </location>
</feature>
<evidence type="ECO:0000256" key="3">
    <source>
        <dbReference type="ARBA" id="ARBA00022771"/>
    </source>
</evidence>
<evidence type="ECO:0000256" key="4">
    <source>
        <dbReference type="ARBA" id="ARBA00022833"/>
    </source>
</evidence>
<feature type="domain" description="C2H2-type" evidence="10">
    <location>
        <begin position="702"/>
        <end position="732"/>
    </location>
</feature>
<feature type="compositionally biased region" description="Polar residues" evidence="9">
    <location>
        <begin position="910"/>
        <end position="923"/>
    </location>
</feature>
<evidence type="ECO:0000259" key="10">
    <source>
        <dbReference type="PROSITE" id="PS50157"/>
    </source>
</evidence>
<feature type="compositionally biased region" description="Polar residues" evidence="9">
    <location>
        <begin position="372"/>
        <end position="381"/>
    </location>
</feature>
<comment type="subcellular location">
    <subcellularLocation>
        <location evidence="1">Nucleus</location>
    </subcellularLocation>
</comment>
<feature type="domain" description="C2H2-type" evidence="10">
    <location>
        <begin position="517"/>
        <end position="547"/>
    </location>
</feature>
<feature type="region of interest" description="Disordered" evidence="9">
    <location>
        <begin position="371"/>
        <end position="479"/>
    </location>
</feature>
<dbReference type="PANTHER" id="PTHR46179">
    <property type="entry name" value="ZINC FINGER PROTEIN"/>
    <property type="match status" value="1"/>
</dbReference>
<keyword evidence="3 8" id="KW-0863">Zinc-finger</keyword>
<organism evidence="11">
    <name type="scientific">Oppiella nova</name>
    <dbReference type="NCBI Taxonomy" id="334625"/>
    <lineage>
        <taxon>Eukaryota</taxon>
        <taxon>Metazoa</taxon>
        <taxon>Ecdysozoa</taxon>
        <taxon>Arthropoda</taxon>
        <taxon>Chelicerata</taxon>
        <taxon>Arachnida</taxon>
        <taxon>Acari</taxon>
        <taxon>Acariformes</taxon>
        <taxon>Sarcoptiformes</taxon>
        <taxon>Oribatida</taxon>
        <taxon>Brachypylina</taxon>
        <taxon>Oppioidea</taxon>
        <taxon>Oppiidae</taxon>
        <taxon>Oppiella</taxon>
    </lineage>
</organism>
<evidence type="ECO:0000256" key="5">
    <source>
        <dbReference type="ARBA" id="ARBA00023015"/>
    </source>
</evidence>
<dbReference type="OrthoDB" id="6077919at2759"/>
<feature type="compositionally biased region" description="Basic and acidic residues" evidence="9">
    <location>
        <begin position="872"/>
        <end position="887"/>
    </location>
</feature>
<dbReference type="PROSITE" id="PS50157">
    <property type="entry name" value="ZINC_FINGER_C2H2_2"/>
    <property type="match status" value="10"/>
</dbReference>
<dbReference type="PANTHER" id="PTHR46179:SF13">
    <property type="entry name" value="C2H2-TYPE DOMAIN-CONTAINING PROTEIN"/>
    <property type="match status" value="1"/>
</dbReference>
<name>A0A7R9QFM4_9ACAR</name>
<feature type="domain" description="C2H2-type" evidence="10">
    <location>
        <begin position="1080"/>
        <end position="1103"/>
    </location>
</feature>
<dbReference type="SMART" id="SM00355">
    <property type="entry name" value="ZnF_C2H2"/>
    <property type="match status" value="19"/>
</dbReference>
<dbReference type="Proteomes" id="UP000728032">
    <property type="component" value="Unassembled WGS sequence"/>
</dbReference>
<feature type="domain" description="C2H2-type" evidence="10">
    <location>
        <begin position="1006"/>
        <end position="1036"/>
    </location>
</feature>
<keyword evidence="4" id="KW-0862">Zinc</keyword>
<evidence type="ECO:0000256" key="1">
    <source>
        <dbReference type="ARBA" id="ARBA00004123"/>
    </source>
</evidence>
<dbReference type="EMBL" id="OC915926">
    <property type="protein sequence ID" value="CAD7642467.1"/>
    <property type="molecule type" value="Genomic_DNA"/>
</dbReference>
<keyword evidence="5" id="KW-0805">Transcription regulation</keyword>
<dbReference type="InterPro" id="IPR051061">
    <property type="entry name" value="Zinc_finger_trans_reg"/>
</dbReference>
<evidence type="ECO:0000256" key="8">
    <source>
        <dbReference type="PROSITE-ProRule" id="PRU00042"/>
    </source>
</evidence>
<dbReference type="PROSITE" id="PS00028">
    <property type="entry name" value="ZINC_FINGER_C2H2_1"/>
    <property type="match status" value="11"/>
</dbReference>
<feature type="domain" description="C2H2-type" evidence="10">
    <location>
        <begin position="81"/>
        <end position="106"/>
    </location>
</feature>
<feature type="compositionally biased region" description="Low complexity" evidence="9">
    <location>
        <begin position="945"/>
        <end position="957"/>
    </location>
</feature>
<evidence type="ECO:0000256" key="2">
    <source>
        <dbReference type="ARBA" id="ARBA00022723"/>
    </source>
</evidence>
<feature type="compositionally biased region" description="Basic and acidic residues" evidence="9">
    <location>
        <begin position="924"/>
        <end position="943"/>
    </location>
</feature>
<keyword evidence="12" id="KW-1185">Reference proteome</keyword>
<feature type="domain" description="C2H2-type" evidence="10">
    <location>
        <begin position="591"/>
        <end position="614"/>
    </location>
</feature>
<feature type="compositionally biased region" description="Polar residues" evidence="9">
    <location>
        <begin position="421"/>
        <end position="434"/>
    </location>
</feature>
<dbReference type="Gene3D" id="3.30.160.60">
    <property type="entry name" value="Classic Zinc Finger"/>
    <property type="match status" value="7"/>
</dbReference>
<reference evidence="11" key="1">
    <citation type="submission" date="2020-11" db="EMBL/GenBank/DDBJ databases">
        <authorList>
            <person name="Tran Van P."/>
        </authorList>
    </citation>
    <scope>NUCLEOTIDE SEQUENCE</scope>
</reference>
<proteinExistence type="predicted"/>